<organism evidence="3 4">
    <name type="scientific">Thioalkalivibrio sulfidiphilus (strain HL-EbGR7)</name>
    <dbReference type="NCBI Taxonomy" id="396588"/>
    <lineage>
        <taxon>Bacteria</taxon>
        <taxon>Pseudomonadati</taxon>
        <taxon>Pseudomonadota</taxon>
        <taxon>Gammaproteobacteria</taxon>
        <taxon>Chromatiales</taxon>
        <taxon>Ectothiorhodospiraceae</taxon>
        <taxon>Thioalkalivibrio</taxon>
    </lineage>
</organism>
<dbReference type="AlphaFoldDB" id="B8GNG8"/>
<dbReference type="Pfam" id="PF01381">
    <property type="entry name" value="HTH_3"/>
    <property type="match status" value="1"/>
</dbReference>
<dbReference type="SMART" id="SM00530">
    <property type="entry name" value="HTH_XRE"/>
    <property type="match status" value="1"/>
</dbReference>
<dbReference type="CDD" id="cd00093">
    <property type="entry name" value="HTH_XRE"/>
    <property type="match status" value="1"/>
</dbReference>
<dbReference type="PANTHER" id="PTHR36924:SF1">
    <property type="entry name" value="ANTITOXIN HIGA-1"/>
    <property type="match status" value="1"/>
</dbReference>
<dbReference type="HOGENOM" id="CLU_140230_5_1_6"/>
<sequence length="106" mass="11480">MDFSDVVEPGEKLPPVHPGEILLHDFMKPLALSANGLAARLHVPANRISGIVNGSRAVTADTALRLARYFGTTAEFWVGLQKDYELEVARRAALASIEKEVSPRAA</sequence>
<dbReference type="Gene3D" id="1.10.260.40">
    <property type="entry name" value="lambda repressor-like DNA-binding domains"/>
    <property type="match status" value="1"/>
</dbReference>
<dbReference type="eggNOG" id="COG3093">
    <property type="taxonomic scope" value="Bacteria"/>
</dbReference>
<dbReference type="InterPro" id="IPR010982">
    <property type="entry name" value="Lambda_DNA-bd_dom_sf"/>
</dbReference>
<evidence type="ECO:0000259" key="2">
    <source>
        <dbReference type="PROSITE" id="PS50943"/>
    </source>
</evidence>
<dbReference type="SUPFAM" id="SSF47413">
    <property type="entry name" value="lambda repressor-like DNA-binding domains"/>
    <property type="match status" value="1"/>
</dbReference>
<protein>
    <submittedName>
        <fullName evidence="3">Plasmid maintenance system antidote protein, XRE family</fullName>
    </submittedName>
</protein>
<dbReference type="EMBL" id="CP001339">
    <property type="protein sequence ID" value="ACL73859.1"/>
    <property type="molecule type" value="Genomic_DNA"/>
</dbReference>
<feature type="domain" description="HTH cro/C1-type" evidence="2">
    <location>
        <begin position="37"/>
        <end position="77"/>
    </location>
</feature>
<dbReference type="RefSeq" id="WP_012639334.1">
    <property type="nucleotide sequence ID" value="NC_011901.1"/>
</dbReference>
<keyword evidence="4" id="KW-1185">Reference proteome</keyword>
<reference evidence="3 4" key="1">
    <citation type="journal article" date="2011" name="Stand. Genomic Sci.">
        <title>Complete genome sequence of 'Thioalkalivibrio sulfidophilus' HL-EbGr7.</title>
        <authorList>
            <person name="Muyzer G."/>
            <person name="Sorokin D.Y."/>
            <person name="Mavromatis K."/>
            <person name="Lapidus A."/>
            <person name="Clum A."/>
            <person name="Ivanova N."/>
            <person name="Pati A."/>
            <person name="d'Haeseleer P."/>
            <person name="Woyke T."/>
            <person name="Kyrpides N.C."/>
        </authorList>
    </citation>
    <scope>NUCLEOTIDE SEQUENCE [LARGE SCALE GENOMIC DNA]</scope>
    <source>
        <strain evidence="3 4">HL-EbGR7</strain>
    </source>
</reference>
<dbReference type="PROSITE" id="PS50943">
    <property type="entry name" value="HTH_CROC1"/>
    <property type="match status" value="1"/>
</dbReference>
<accession>B8GNG8</accession>
<gene>
    <name evidence="3" type="ordered locus">Tgr7_2786</name>
</gene>
<dbReference type="PANTHER" id="PTHR36924">
    <property type="entry name" value="ANTITOXIN HIGA-1"/>
    <property type="match status" value="1"/>
</dbReference>
<evidence type="ECO:0000313" key="4">
    <source>
        <dbReference type="Proteomes" id="UP000002383"/>
    </source>
</evidence>
<dbReference type="NCBIfam" id="TIGR02607">
    <property type="entry name" value="antidote_HigA"/>
    <property type="match status" value="1"/>
</dbReference>
<dbReference type="GO" id="GO:0003677">
    <property type="term" value="F:DNA binding"/>
    <property type="evidence" value="ECO:0007669"/>
    <property type="project" value="UniProtKB-KW"/>
</dbReference>
<dbReference type="KEGG" id="tgr:Tgr7_2786"/>
<evidence type="ECO:0000256" key="1">
    <source>
        <dbReference type="ARBA" id="ARBA00023125"/>
    </source>
</evidence>
<keyword evidence="1" id="KW-0238">DNA-binding</keyword>
<dbReference type="InterPro" id="IPR013430">
    <property type="entry name" value="Toxin_antidote_HigA"/>
</dbReference>
<proteinExistence type="predicted"/>
<name>B8GNG8_THISH</name>
<dbReference type="Proteomes" id="UP000002383">
    <property type="component" value="Chromosome"/>
</dbReference>
<evidence type="ECO:0000313" key="3">
    <source>
        <dbReference type="EMBL" id="ACL73859.1"/>
    </source>
</evidence>
<dbReference type="InterPro" id="IPR001387">
    <property type="entry name" value="Cro/C1-type_HTH"/>
</dbReference>